<dbReference type="RefSeq" id="WP_196991687.1">
    <property type="nucleotide sequence ID" value="NZ_JADWYR010000002.1"/>
</dbReference>
<dbReference type="Proteomes" id="UP000628448">
    <property type="component" value="Unassembled WGS sequence"/>
</dbReference>
<comment type="caution">
    <text evidence="3">The sequence shown here is derived from an EMBL/GenBank/DDBJ whole genome shotgun (WGS) entry which is preliminary data.</text>
</comment>
<evidence type="ECO:0008006" key="5">
    <source>
        <dbReference type="Google" id="ProtNLM"/>
    </source>
</evidence>
<feature type="compositionally biased region" description="Polar residues" evidence="1">
    <location>
        <begin position="94"/>
        <end position="111"/>
    </location>
</feature>
<protein>
    <recommendedName>
        <fullName evidence="5">Outer membrane protein beta-barrel domain-containing protein</fullName>
    </recommendedName>
</protein>
<gene>
    <name evidence="3" type="ORF">I5907_15315</name>
</gene>
<evidence type="ECO:0000313" key="3">
    <source>
        <dbReference type="EMBL" id="MBG9377613.1"/>
    </source>
</evidence>
<organism evidence="3 4">
    <name type="scientific">Panacibacter microcysteis</name>
    <dbReference type="NCBI Taxonomy" id="2793269"/>
    <lineage>
        <taxon>Bacteria</taxon>
        <taxon>Pseudomonadati</taxon>
        <taxon>Bacteroidota</taxon>
        <taxon>Chitinophagia</taxon>
        <taxon>Chitinophagales</taxon>
        <taxon>Chitinophagaceae</taxon>
        <taxon>Panacibacter</taxon>
    </lineage>
</organism>
<dbReference type="AlphaFoldDB" id="A0A931E5V3"/>
<keyword evidence="4" id="KW-1185">Reference proteome</keyword>
<feature type="compositionally biased region" description="Basic and acidic residues" evidence="1">
    <location>
        <begin position="129"/>
        <end position="154"/>
    </location>
</feature>
<dbReference type="EMBL" id="JADWYR010000002">
    <property type="protein sequence ID" value="MBG9377613.1"/>
    <property type="molecule type" value="Genomic_DNA"/>
</dbReference>
<evidence type="ECO:0000256" key="2">
    <source>
        <dbReference type="SAM" id="Phobius"/>
    </source>
</evidence>
<evidence type="ECO:0000256" key="1">
    <source>
        <dbReference type="SAM" id="MobiDB-lite"/>
    </source>
</evidence>
<accession>A0A931E5V3</accession>
<proteinExistence type="predicted"/>
<keyword evidence="2" id="KW-1133">Transmembrane helix</keyword>
<keyword evidence="2" id="KW-0472">Membrane</keyword>
<feature type="region of interest" description="Disordered" evidence="1">
    <location>
        <begin position="84"/>
        <end position="161"/>
    </location>
</feature>
<sequence length="434" mass="47766">MSEDLRYYFFDNEPDDQPPVSADEGWNSMRQLLDAEMPVSSKRTKRRFAFWVASVVVGTALVLFTIQSRRDDMRQQVTTAAANNTVQKAAGGETQKNTPNTNGVEQNSSTLAVADGAKASRHGYTNQEGESKRFIPVRRADEPDRQMVRGKSEPVTKTPVIADPGYITQNTKINDGASTDFKRGNEPAAKDLVSNETNTQENAVVDKTENTQTQQVAAKKNTTGKNTHAWQYSVGAGMNFSLSNISKGLQPYPVIEVKYKVSPVVFVSGGLALFSPVSTNTSGVKKTVYINDTSSDVSRYNETLNFKRLYYADLSLQAGIHFTKRMSFSAGLQASRLLSSKSYTTLEPYDFNSDRVALTDVGTLIPTPSAAPVYSKQVDVRKIDIRYTAGLNYDLNKLSVGLQYQGGVKPLLSGEAVKGDKASLLTFKFTYRIK</sequence>
<evidence type="ECO:0000313" key="4">
    <source>
        <dbReference type="Proteomes" id="UP000628448"/>
    </source>
</evidence>
<keyword evidence="2" id="KW-0812">Transmembrane</keyword>
<feature type="transmembrane region" description="Helical" evidence="2">
    <location>
        <begin position="48"/>
        <end position="66"/>
    </location>
</feature>
<name>A0A931E5V3_9BACT</name>
<reference evidence="3" key="1">
    <citation type="submission" date="2020-11" db="EMBL/GenBank/DDBJ databases">
        <title>Bacterial whole genome sequence for Panacibacter sp. DH6.</title>
        <authorList>
            <person name="Le V."/>
            <person name="Ko S."/>
            <person name="Ahn C.-Y."/>
            <person name="Oh H.-M."/>
        </authorList>
    </citation>
    <scope>NUCLEOTIDE SEQUENCE</scope>
    <source>
        <strain evidence="3">DH6</strain>
    </source>
</reference>